<name>A0A144P6J7_9ENTR</name>
<dbReference type="EMBL" id="NEEU01000010">
    <property type="protein sequence ID" value="PJD73649.1"/>
    <property type="molecule type" value="Genomic_DNA"/>
</dbReference>
<dbReference type="GO" id="GO:0000976">
    <property type="term" value="F:transcription cis-regulatory region binding"/>
    <property type="evidence" value="ECO:0007669"/>
    <property type="project" value="TreeGrafter"/>
</dbReference>
<evidence type="ECO:0000313" key="4">
    <source>
        <dbReference type="EMBL" id="PJD73649.1"/>
    </source>
</evidence>
<dbReference type="Pfam" id="PF00440">
    <property type="entry name" value="TetR_N"/>
    <property type="match status" value="1"/>
</dbReference>
<sequence>MAAKRRAETMEETRTKLIAAARKAFAEKGFAAASMDDLTASVGLTRGALYHNFGDKKGLLAAVVTQIDSEMAQSAKSAAAHVKDDQQKLLAEGIAYIEMALDEEVRRIVLLDGPAFLGDPGKWPSQNNCLDATRKSLSDLIERGLIEPVDVDATAWLLNGAALNAAQWVAASEDPQQALPKAIQVFTLLVNGLVKGVIPPEATA</sequence>
<feature type="domain" description="HTH tetR-type" evidence="3">
    <location>
        <begin position="11"/>
        <end position="71"/>
    </location>
</feature>
<protein>
    <submittedName>
        <fullName evidence="4">TetR family transcriptional regulator</fullName>
    </submittedName>
</protein>
<evidence type="ECO:0000313" key="5">
    <source>
        <dbReference type="Proteomes" id="UP000230495"/>
    </source>
</evidence>
<dbReference type="InterPro" id="IPR050109">
    <property type="entry name" value="HTH-type_TetR-like_transc_reg"/>
</dbReference>
<dbReference type="RefSeq" id="WP_014883722.1">
    <property type="nucleotide sequence ID" value="NC_018405.1"/>
</dbReference>
<dbReference type="PANTHER" id="PTHR30055">
    <property type="entry name" value="HTH-TYPE TRANSCRIPTIONAL REGULATOR RUTR"/>
    <property type="match status" value="1"/>
</dbReference>
<dbReference type="OrthoDB" id="5293556at2"/>
<gene>
    <name evidence="4" type="ORF">B9Q37_14440</name>
</gene>
<dbReference type="Proteomes" id="UP000230495">
    <property type="component" value="Unassembled WGS sequence"/>
</dbReference>
<reference evidence="4 5" key="1">
    <citation type="journal article" date="2017" name="J. Antimicrob. Chemother.">
        <title>Characterization of the population structure, drug resistance mechanisms and plasmids of the community-associated Enterobacter cloacae complex in China.</title>
        <authorList>
            <person name="Zhou K."/>
            <person name="Yu W."/>
            <person name="Cao X."/>
            <person name="Shen P."/>
            <person name="Lu H."/>
            <person name="Luo Q."/>
            <person name="Rossen J.W.A."/>
            <person name="Xiao Y."/>
        </authorList>
    </citation>
    <scope>NUCLEOTIDE SEQUENCE [LARGE SCALE GENOMIC DNA]</scope>
    <source>
        <strain evidence="4">ECC1097</strain>
    </source>
</reference>
<dbReference type="InterPro" id="IPR049484">
    <property type="entry name" value="Rv0078-like_C"/>
</dbReference>
<dbReference type="GO" id="GO:0003700">
    <property type="term" value="F:DNA-binding transcription factor activity"/>
    <property type="evidence" value="ECO:0007669"/>
    <property type="project" value="TreeGrafter"/>
</dbReference>
<feature type="DNA-binding region" description="H-T-H motif" evidence="2">
    <location>
        <begin position="34"/>
        <end position="53"/>
    </location>
</feature>
<proteinExistence type="predicted"/>
<dbReference type="PROSITE" id="PS50977">
    <property type="entry name" value="HTH_TETR_2"/>
    <property type="match status" value="1"/>
</dbReference>
<dbReference type="KEGG" id="eno:ECENHK_10430"/>
<dbReference type="PRINTS" id="PR00455">
    <property type="entry name" value="HTHTETR"/>
</dbReference>
<evidence type="ECO:0000256" key="2">
    <source>
        <dbReference type="PROSITE-ProRule" id="PRU00335"/>
    </source>
</evidence>
<keyword evidence="1 2" id="KW-0238">DNA-binding</keyword>
<accession>A0A144P6J7</accession>
<dbReference type="Gene3D" id="1.10.357.10">
    <property type="entry name" value="Tetracycline Repressor, domain 2"/>
    <property type="match status" value="1"/>
</dbReference>
<dbReference type="Pfam" id="PF21351">
    <property type="entry name" value="TetR_C_41"/>
    <property type="match status" value="1"/>
</dbReference>
<dbReference type="InterPro" id="IPR001647">
    <property type="entry name" value="HTH_TetR"/>
</dbReference>
<evidence type="ECO:0000256" key="1">
    <source>
        <dbReference type="ARBA" id="ARBA00023125"/>
    </source>
</evidence>
<dbReference type="PANTHER" id="PTHR30055:SF223">
    <property type="entry name" value="HTH-TYPE TRANSCRIPTIONAL REGULATOR UIDR"/>
    <property type="match status" value="1"/>
</dbReference>
<dbReference type="InterPro" id="IPR009057">
    <property type="entry name" value="Homeodomain-like_sf"/>
</dbReference>
<dbReference type="SUPFAM" id="SSF46689">
    <property type="entry name" value="Homeodomain-like"/>
    <property type="match status" value="1"/>
</dbReference>
<comment type="caution">
    <text evidence="4">The sequence shown here is derived from an EMBL/GenBank/DDBJ whole genome shotgun (WGS) entry which is preliminary data.</text>
</comment>
<dbReference type="AlphaFoldDB" id="A0A144P6J7"/>
<organism evidence="4">
    <name type="scientific">Enterobacter kobei</name>
    <dbReference type="NCBI Taxonomy" id="208224"/>
    <lineage>
        <taxon>Bacteria</taxon>
        <taxon>Pseudomonadati</taxon>
        <taxon>Pseudomonadota</taxon>
        <taxon>Gammaproteobacteria</taxon>
        <taxon>Enterobacterales</taxon>
        <taxon>Enterobacteriaceae</taxon>
        <taxon>Enterobacter</taxon>
        <taxon>Enterobacter cloacae complex</taxon>
    </lineage>
</organism>
<evidence type="ECO:0000259" key="3">
    <source>
        <dbReference type="PROSITE" id="PS50977"/>
    </source>
</evidence>